<dbReference type="PROSITE" id="PS51186">
    <property type="entry name" value="GNAT"/>
    <property type="match status" value="1"/>
</dbReference>
<protein>
    <submittedName>
        <fullName evidence="2">GNAT family N-acetyltransferase</fullName>
        <ecNumber evidence="2">2.3.1.-</ecNumber>
    </submittedName>
</protein>
<dbReference type="InterPro" id="IPR000182">
    <property type="entry name" value="GNAT_dom"/>
</dbReference>
<sequence>MLKITKMEWDTNFWNVGLYNANKLYEAEPNELDYHNELDSTPYIIQALANDSDIDYINFLVDNNFRFVESKVNLVKEVQEESEIVEVNAFQDAKVEDFHVWKDKFYSLYGGVSRFSSIGSKQKINEFYYTWVTNSIKGELDDNCVGYYGEDSLEGFITYKISNKKLVIGLIGVFPEFQGKKISQRLLCFINNLSINNNCNKIYVSTQGRNTKAINAYIKSGFLINNIMQWYYCKGGF</sequence>
<dbReference type="CDD" id="cd04301">
    <property type="entry name" value="NAT_SF"/>
    <property type="match status" value="1"/>
</dbReference>
<dbReference type="Proteomes" id="UP001084197">
    <property type="component" value="Unassembled WGS sequence"/>
</dbReference>
<evidence type="ECO:0000259" key="1">
    <source>
        <dbReference type="PROSITE" id="PS51186"/>
    </source>
</evidence>
<keyword evidence="2" id="KW-0808">Transferase</keyword>
<evidence type="ECO:0000313" key="2">
    <source>
        <dbReference type="EMBL" id="MCZ0702998.1"/>
    </source>
</evidence>
<dbReference type="InterPro" id="IPR016181">
    <property type="entry name" value="Acyl_CoA_acyltransferase"/>
</dbReference>
<dbReference type="SUPFAM" id="SSF55729">
    <property type="entry name" value="Acyl-CoA N-acyltransferases (Nat)"/>
    <property type="match status" value="1"/>
</dbReference>
<dbReference type="Pfam" id="PF00583">
    <property type="entry name" value="Acetyltransf_1"/>
    <property type="match status" value="1"/>
</dbReference>
<organism evidence="2 3">
    <name type="scientific">Natronobacillus azotifigens</name>
    <dbReference type="NCBI Taxonomy" id="472978"/>
    <lineage>
        <taxon>Bacteria</taxon>
        <taxon>Bacillati</taxon>
        <taxon>Bacillota</taxon>
        <taxon>Bacilli</taxon>
        <taxon>Bacillales</taxon>
        <taxon>Bacillaceae</taxon>
        <taxon>Natronobacillus</taxon>
    </lineage>
</organism>
<dbReference type="AlphaFoldDB" id="A0A9J6RCB2"/>
<keyword evidence="3" id="KW-1185">Reference proteome</keyword>
<dbReference type="RefSeq" id="WP_268779768.1">
    <property type="nucleotide sequence ID" value="NZ_JAPRAT010000011.1"/>
</dbReference>
<reference evidence="2" key="1">
    <citation type="submission" date="2022-11" db="EMBL/GenBank/DDBJ databases">
        <title>WGS of Natronobacillus azotifigens 24KS-1, an anaerobic diazotrophic haloalkaliphile from soda-rich habitats.</title>
        <authorList>
            <person name="Sorokin D.Y."/>
            <person name="Merkel A.Y."/>
        </authorList>
    </citation>
    <scope>NUCLEOTIDE SEQUENCE</scope>
    <source>
        <strain evidence="2">24KS-1</strain>
    </source>
</reference>
<feature type="domain" description="N-acetyltransferase" evidence="1">
    <location>
        <begin position="88"/>
        <end position="237"/>
    </location>
</feature>
<dbReference type="EMBL" id="JAPRAT010000011">
    <property type="protein sequence ID" value="MCZ0702998.1"/>
    <property type="molecule type" value="Genomic_DNA"/>
</dbReference>
<dbReference type="EC" id="2.3.1.-" evidence="2"/>
<evidence type="ECO:0000313" key="3">
    <source>
        <dbReference type="Proteomes" id="UP001084197"/>
    </source>
</evidence>
<keyword evidence="2" id="KW-0012">Acyltransferase</keyword>
<name>A0A9J6RCB2_9BACI</name>
<accession>A0A9J6RCB2</accession>
<dbReference type="GO" id="GO:0016747">
    <property type="term" value="F:acyltransferase activity, transferring groups other than amino-acyl groups"/>
    <property type="evidence" value="ECO:0007669"/>
    <property type="project" value="InterPro"/>
</dbReference>
<dbReference type="Gene3D" id="3.40.630.30">
    <property type="match status" value="1"/>
</dbReference>
<proteinExistence type="predicted"/>
<comment type="caution">
    <text evidence="2">The sequence shown here is derived from an EMBL/GenBank/DDBJ whole genome shotgun (WGS) entry which is preliminary data.</text>
</comment>
<gene>
    <name evidence="2" type="ORF">OWO01_07215</name>
</gene>